<dbReference type="PANTHER" id="PTHR43408:SF2">
    <property type="entry name" value="FMN REDUCTASE (NADPH)"/>
    <property type="match status" value="1"/>
</dbReference>
<evidence type="ECO:0000256" key="2">
    <source>
        <dbReference type="ARBA" id="ARBA00022643"/>
    </source>
</evidence>
<evidence type="ECO:0000313" key="7">
    <source>
        <dbReference type="Proteomes" id="UP000402241"/>
    </source>
</evidence>
<dbReference type="PANTHER" id="PTHR43408">
    <property type="entry name" value="FMN REDUCTASE (NADPH)"/>
    <property type="match status" value="1"/>
</dbReference>
<dbReference type="EMBL" id="JAAHBZ010000011">
    <property type="protein sequence ID" value="NES30503.1"/>
    <property type="molecule type" value="Genomic_DNA"/>
</dbReference>
<reference evidence="5 8" key="2">
    <citation type="submission" date="2020-02" db="EMBL/GenBank/DDBJ databases">
        <title>WGS of Micromonospora spp. isolated from hot spring.</title>
        <authorList>
            <person name="Thawai C."/>
        </authorList>
    </citation>
    <scope>NUCLEOTIDE SEQUENCE [LARGE SCALE GENOMIC DNA]</scope>
    <source>
        <strain evidence="5 8">TMS7</strain>
    </source>
</reference>
<evidence type="ECO:0000313" key="6">
    <source>
        <dbReference type="EMBL" id="QGL46542.1"/>
    </source>
</evidence>
<dbReference type="AlphaFoldDB" id="A0AAJ2ZK27"/>
<keyword evidence="3" id="KW-0560">Oxidoreductase</keyword>
<evidence type="ECO:0000259" key="4">
    <source>
        <dbReference type="Pfam" id="PF03358"/>
    </source>
</evidence>
<dbReference type="GO" id="GO:0016491">
    <property type="term" value="F:oxidoreductase activity"/>
    <property type="evidence" value="ECO:0007669"/>
    <property type="project" value="UniProtKB-KW"/>
</dbReference>
<dbReference type="NCBIfam" id="TIGR04037">
    <property type="entry name" value="LLM_duo_CE1759"/>
    <property type="match status" value="1"/>
</dbReference>
<accession>A0AAJ2ZK27</accession>
<reference evidence="6 7" key="1">
    <citation type="submission" date="2019-10" db="EMBL/GenBank/DDBJ databases">
        <title>Genome Sequence of Micromonospora terminaliae DSM 101760.</title>
        <authorList>
            <person name="Guo L."/>
        </authorList>
    </citation>
    <scope>NUCLEOTIDE SEQUENCE [LARGE SCALE GENOMIC DNA]</scope>
    <source>
        <strain evidence="6 7">DSM 101760</strain>
    </source>
</reference>
<evidence type="ECO:0000256" key="1">
    <source>
        <dbReference type="ARBA" id="ARBA00022630"/>
    </source>
</evidence>
<keyword evidence="2" id="KW-0288">FMN</keyword>
<keyword evidence="7" id="KW-1185">Reference proteome</keyword>
<dbReference type="RefSeq" id="WP_154225896.1">
    <property type="nucleotide sequence ID" value="NZ_CP045309.1"/>
</dbReference>
<dbReference type="Pfam" id="PF03358">
    <property type="entry name" value="FMN_red"/>
    <property type="match status" value="1"/>
</dbReference>
<dbReference type="EMBL" id="CP045309">
    <property type="protein sequence ID" value="QGL46542.1"/>
    <property type="molecule type" value="Genomic_DNA"/>
</dbReference>
<dbReference type="Proteomes" id="UP000402241">
    <property type="component" value="Chromosome"/>
</dbReference>
<dbReference type="InterPro" id="IPR029039">
    <property type="entry name" value="Flavoprotein-like_sf"/>
</dbReference>
<evidence type="ECO:0000313" key="5">
    <source>
        <dbReference type="EMBL" id="NES30503.1"/>
    </source>
</evidence>
<dbReference type="SUPFAM" id="SSF52218">
    <property type="entry name" value="Flavoproteins"/>
    <property type="match status" value="1"/>
</dbReference>
<protein>
    <submittedName>
        <fullName evidence="5 6">FMN reductase</fullName>
    </submittedName>
</protein>
<sequence length="208" mass="22153">MTRRTLTVVSAGLSQPSSTRLLADQLAAAARDELVRRGDEVEIRTLDLREYAHDVVNHVLTGFPPAALRDALHAVAGADGLIAVTPIFNASYSGLFKSFFDVVEKEALAGRPVLIGATGGTARHSLALEHAVRPMFAYLRAVVVPTAVFAAPEDWAGDGEDSALRARIRRAGIELAEQVDRRPAATGPADPFALTTSFEDLLAGRDPS</sequence>
<dbReference type="InterPro" id="IPR005025">
    <property type="entry name" value="FMN_Rdtase-like_dom"/>
</dbReference>
<name>A0AAJ2ZK27_9ACTN</name>
<organism evidence="5 8">
    <name type="scientific">Micromonospora terminaliae</name>
    <dbReference type="NCBI Taxonomy" id="1914461"/>
    <lineage>
        <taxon>Bacteria</taxon>
        <taxon>Bacillati</taxon>
        <taxon>Actinomycetota</taxon>
        <taxon>Actinomycetes</taxon>
        <taxon>Micromonosporales</taxon>
        <taxon>Micromonosporaceae</taxon>
        <taxon>Micromonospora</taxon>
    </lineage>
</organism>
<dbReference type="InterPro" id="IPR023932">
    <property type="entry name" value="CE1759_FMN_reduct"/>
</dbReference>
<gene>
    <name evidence="5" type="ORF">G3561_23480</name>
    <name evidence="6" type="ORF">GCE86_05390</name>
</gene>
<dbReference type="InterPro" id="IPR051814">
    <property type="entry name" value="NAD(P)H-dep_FMN_reductase"/>
</dbReference>
<evidence type="ECO:0000256" key="3">
    <source>
        <dbReference type="ARBA" id="ARBA00023002"/>
    </source>
</evidence>
<feature type="domain" description="NADPH-dependent FMN reductase-like" evidence="4">
    <location>
        <begin position="7"/>
        <end position="155"/>
    </location>
</feature>
<proteinExistence type="predicted"/>
<dbReference type="Proteomes" id="UP000477779">
    <property type="component" value="Unassembled WGS sequence"/>
</dbReference>
<evidence type="ECO:0000313" key="8">
    <source>
        <dbReference type="Proteomes" id="UP000477779"/>
    </source>
</evidence>
<keyword evidence="1" id="KW-0285">Flavoprotein</keyword>
<dbReference type="Gene3D" id="3.40.50.360">
    <property type="match status" value="1"/>
</dbReference>